<gene>
    <name evidence="2" type="ORF">GCM10011611_23160</name>
</gene>
<evidence type="ECO:0000256" key="1">
    <source>
        <dbReference type="SAM" id="Coils"/>
    </source>
</evidence>
<dbReference type="EMBL" id="BMJQ01000005">
    <property type="protein sequence ID" value="GGF16755.1"/>
    <property type="molecule type" value="Genomic_DNA"/>
</dbReference>
<evidence type="ECO:0000313" key="2">
    <source>
        <dbReference type="EMBL" id="GGF16755.1"/>
    </source>
</evidence>
<feature type="coiled-coil region" evidence="1">
    <location>
        <begin position="1"/>
        <end position="60"/>
    </location>
</feature>
<evidence type="ECO:0000313" key="3">
    <source>
        <dbReference type="Proteomes" id="UP000646365"/>
    </source>
</evidence>
<keyword evidence="1" id="KW-0175">Coiled coil</keyword>
<organism evidence="2 3">
    <name type="scientific">Aliidongia dinghuensis</name>
    <dbReference type="NCBI Taxonomy" id="1867774"/>
    <lineage>
        <taxon>Bacteria</taxon>
        <taxon>Pseudomonadati</taxon>
        <taxon>Pseudomonadota</taxon>
        <taxon>Alphaproteobacteria</taxon>
        <taxon>Rhodospirillales</taxon>
        <taxon>Dongiaceae</taxon>
        <taxon>Aliidongia</taxon>
    </lineage>
</organism>
<dbReference type="Proteomes" id="UP000646365">
    <property type="component" value="Unassembled WGS sequence"/>
</dbReference>
<accession>A0A8J2YU60</accession>
<dbReference type="RefSeq" id="WP_189045771.1">
    <property type="nucleotide sequence ID" value="NZ_BMJQ01000005.1"/>
</dbReference>
<protein>
    <recommendedName>
        <fullName evidence="4">DUF4164 family protein</fullName>
    </recommendedName>
</protein>
<evidence type="ECO:0008006" key="4">
    <source>
        <dbReference type="Google" id="ProtNLM"/>
    </source>
</evidence>
<reference evidence="2" key="1">
    <citation type="journal article" date="2014" name="Int. J. Syst. Evol. Microbiol.">
        <title>Complete genome sequence of Corynebacterium casei LMG S-19264T (=DSM 44701T), isolated from a smear-ripened cheese.</title>
        <authorList>
            <consortium name="US DOE Joint Genome Institute (JGI-PGF)"/>
            <person name="Walter F."/>
            <person name="Albersmeier A."/>
            <person name="Kalinowski J."/>
            <person name="Ruckert C."/>
        </authorList>
    </citation>
    <scope>NUCLEOTIDE SEQUENCE</scope>
    <source>
        <strain evidence="2">CGMCC 1.15725</strain>
    </source>
</reference>
<reference evidence="2" key="2">
    <citation type="submission" date="2020-09" db="EMBL/GenBank/DDBJ databases">
        <authorList>
            <person name="Sun Q."/>
            <person name="Zhou Y."/>
        </authorList>
    </citation>
    <scope>NUCLEOTIDE SEQUENCE</scope>
    <source>
        <strain evidence="2">CGMCC 1.15725</strain>
    </source>
</reference>
<comment type="caution">
    <text evidence="2">The sequence shown here is derived from an EMBL/GenBank/DDBJ whole genome shotgun (WGS) entry which is preliminary data.</text>
</comment>
<name>A0A8J2YU60_9PROT</name>
<proteinExistence type="predicted"/>
<sequence length="74" mass="7908">MADLAAAAARLTRAVDRLEAAVAGQRGRSTDKQRQLAQDLAQAQAEFAELTQRTDAVTERLDGAIDLIKTALEA</sequence>
<keyword evidence="3" id="KW-1185">Reference proteome</keyword>
<dbReference type="AlphaFoldDB" id="A0A8J2YU60"/>